<keyword evidence="4 7" id="KW-1133">Transmembrane helix</keyword>
<organism evidence="8 9">
    <name type="scientific">Streptomyces swartbergensis</name>
    <dbReference type="NCBI Taxonomy" id="487165"/>
    <lineage>
        <taxon>Bacteria</taxon>
        <taxon>Bacillati</taxon>
        <taxon>Actinomycetota</taxon>
        <taxon>Actinomycetes</taxon>
        <taxon>Kitasatosporales</taxon>
        <taxon>Streptomycetaceae</taxon>
        <taxon>Streptomyces</taxon>
    </lineage>
</organism>
<feature type="transmembrane region" description="Helical" evidence="7">
    <location>
        <begin position="68"/>
        <end position="89"/>
    </location>
</feature>
<accession>A0A243S2W4</accession>
<dbReference type="GO" id="GO:0015171">
    <property type="term" value="F:amino acid transmembrane transporter activity"/>
    <property type="evidence" value="ECO:0007669"/>
    <property type="project" value="TreeGrafter"/>
</dbReference>
<evidence type="ECO:0000313" key="8">
    <source>
        <dbReference type="EMBL" id="OUD01933.1"/>
    </source>
</evidence>
<comment type="subcellular location">
    <subcellularLocation>
        <location evidence="1">Cell membrane</location>
        <topology evidence="1">Multi-pass membrane protein</topology>
    </subcellularLocation>
</comment>
<dbReference type="Proteomes" id="UP000195105">
    <property type="component" value="Unassembled WGS sequence"/>
</dbReference>
<keyword evidence="2" id="KW-1003">Cell membrane</keyword>
<dbReference type="GO" id="GO:0005886">
    <property type="term" value="C:plasma membrane"/>
    <property type="evidence" value="ECO:0007669"/>
    <property type="project" value="UniProtKB-SubCell"/>
</dbReference>
<dbReference type="PANTHER" id="PTHR30086">
    <property type="entry name" value="ARGININE EXPORTER PROTEIN ARGO"/>
    <property type="match status" value="1"/>
</dbReference>
<evidence type="ECO:0000256" key="2">
    <source>
        <dbReference type="ARBA" id="ARBA00022475"/>
    </source>
</evidence>
<evidence type="ECO:0000256" key="5">
    <source>
        <dbReference type="ARBA" id="ARBA00023136"/>
    </source>
</evidence>
<evidence type="ECO:0000313" key="9">
    <source>
        <dbReference type="Proteomes" id="UP000195105"/>
    </source>
</evidence>
<feature type="region of interest" description="Disordered" evidence="6">
    <location>
        <begin position="96"/>
        <end position="122"/>
    </location>
</feature>
<feature type="transmembrane region" description="Helical" evidence="7">
    <location>
        <begin position="38"/>
        <end position="62"/>
    </location>
</feature>
<protein>
    <submittedName>
        <fullName evidence="8">Lysine transporter LysE</fullName>
    </submittedName>
</protein>
<evidence type="ECO:0000256" key="4">
    <source>
        <dbReference type="ARBA" id="ARBA00022989"/>
    </source>
</evidence>
<comment type="caution">
    <text evidence="8">The sequence shown here is derived from an EMBL/GenBank/DDBJ whole genome shotgun (WGS) entry which is preliminary data.</text>
</comment>
<feature type="transmembrane region" description="Helical" evidence="7">
    <location>
        <begin position="160"/>
        <end position="181"/>
    </location>
</feature>
<dbReference type="PANTHER" id="PTHR30086:SF20">
    <property type="entry name" value="ARGININE EXPORTER PROTEIN ARGO-RELATED"/>
    <property type="match status" value="1"/>
</dbReference>
<name>A0A243S2W4_9ACTN</name>
<dbReference type="EMBL" id="NGFN01000099">
    <property type="protein sequence ID" value="OUD01933.1"/>
    <property type="molecule type" value="Genomic_DNA"/>
</dbReference>
<reference evidence="8 9" key="1">
    <citation type="submission" date="2017-05" db="EMBL/GenBank/DDBJ databases">
        <title>Biotechnological potential of actinobacteria isolated from South African environments.</title>
        <authorList>
            <person name="Le Roes-Hill M."/>
            <person name="Prins A."/>
            <person name="Durrell K.A."/>
        </authorList>
    </citation>
    <scope>NUCLEOTIDE SEQUENCE [LARGE SCALE GENOMIC DNA]</scope>
    <source>
        <strain evidence="8 9">HMC13</strain>
    </source>
</reference>
<dbReference type="InterPro" id="IPR001123">
    <property type="entry name" value="LeuE-type"/>
</dbReference>
<dbReference type="RefSeq" id="WP_086601866.1">
    <property type="nucleotide sequence ID" value="NZ_NGFN01000099.1"/>
</dbReference>
<keyword evidence="9" id="KW-1185">Reference proteome</keyword>
<dbReference type="Pfam" id="PF01810">
    <property type="entry name" value="LysE"/>
    <property type="match status" value="1"/>
</dbReference>
<keyword evidence="5 7" id="KW-0472">Membrane</keyword>
<keyword evidence="3 7" id="KW-0812">Transmembrane</keyword>
<evidence type="ECO:0000256" key="6">
    <source>
        <dbReference type="SAM" id="MobiDB-lite"/>
    </source>
</evidence>
<evidence type="ECO:0000256" key="1">
    <source>
        <dbReference type="ARBA" id="ARBA00004651"/>
    </source>
</evidence>
<proteinExistence type="predicted"/>
<dbReference type="AlphaFoldDB" id="A0A243S2W4"/>
<feature type="transmembrane region" description="Helical" evidence="7">
    <location>
        <begin position="6"/>
        <end position="26"/>
    </location>
</feature>
<sequence>MPDLVGFLGVVLLAYLVPGPDFLVIVRAAARRPALGRAAAYGAQTGLCVHMCAAALGLSVIAARSAQAFTAIRLAGAAYLVCLGVKALLEARKDTGRRRPPAVGEEPSPDGTSGTGGETVTSTGRRDSFVQGFLTNVLNPKAALFFLSVLPQFVDGGGLLTEQIFLLGVLDIVIGVGYWLALVRVAARLRGVLGRPAWRRRWERITGCLFIAVGAGVAVAE</sequence>
<gene>
    <name evidence="8" type="ORF">CA983_17685</name>
</gene>
<evidence type="ECO:0000256" key="7">
    <source>
        <dbReference type="SAM" id="Phobius"/>
    </source>
</evidence>
<dbReference type="PIRSF" id="PIRSF006324">
    <property type="entry name" value="LeuE"/>
    <property type="match status" value="1"/>
</dbReference>
<feature type="transmembrane region" description="Helical" evidence="7">
    <location>
        <begin position="133"/>
        <end position="154"/>
    </location>
</feature>
<evidence type="ECO:0000256" key="3">
    <source>
        <dbReference type="ARBA" id="ARBA00022692"/>
    </source>
</evidence>